<evidence type="ECO:0000313" key="4">
    <source>
        <dbReference type="EMBL" id="QDV32930.1"/>
    </source>
</evidence>
<dbReference type="InterPro" id="IPR012347">
    <property type="entry name" value="Ferritin-like"/>
</dbReference>
<comment type="similarity">
    <text evidence="1 2">Belongs to the Dps family.</text>
</comment>
<dbReference type="EC" id="1.16.-.-" evidence="4"/>
<dbReference type="GO" id="GO:0008199">
    <property type="term" value="F:ferric iron binding"/>
    <property type="evidence" value="ECO:0007669"/>
    <property type="project" value="InterPro"/>
</dbReference>
<sequence length="171" mass="19349">MATKQKSRMFRTRVDLPADRREKLMTLLNQHVADALDLYTQVKQVHWNVKGRHFLSIHELTDAFSGEIIAFIDELGERVTALGGYVTGTVRMAAESTTLPEYPTDVIDGMDHVETIVERIGHFANSVRAAIDSSEEIGDKDTADLFTEISRLVDKRLWFFEAHLQGEGDNE</sequence>
<dbReference type="CDD" id="cd01043">
    <property type="entry name" value="DPS"/>
    <property type="match status" value="1"/>
</dbReference>
<dbReference type="Proteomes" id="UP000317835">
    <property type="component" value="Chromosome"/>
</dbReference>
<gene>
    <name evidence="4" type="primary">dps</name>
    <name evidence="4" type="ORF">ElP_07720</name>
</gene>
<dbReference type="PIRSF" id="PIRSF005900">
    <property type="entry name" value="Dps"/>
    <property type="match status" value="1"/>
</dbReference>
<evidence type="ECO:0000256" key="1">
    <source>
        <dbReference type="ARBA" id="ARBA00009497"/>
    </source>
</evidence>
<accession>A0A518GWG2</accession>
<dbReference type="PANTHER" id="PTHR42932:SF3">
    <property type="entry name" value="DNA PROTECTION DURING STARVATION PROTEIN"/>
    <property type="match status" value="1"/>
</dbReference>
<evidence type="ECO:0000259" key="3">
    <source>
        <dbReference type="Pfam" id="PF00210"/>
    </source>
</evidence>
<dbReference type="RefSeq" id="WP_145267365.1">
    <property type="nucleotide sequence ID" value="NZ_CP036426.1"/>
</dbReference>
<reference evidence="4 5" key="1">
    <citation type="submission" date="2019-02" db="EMBL/GenBank/DDBJ databases">
        <title>Deep-cultivation of Planctomycetes and their phenomic and genomic characterization uncovers novel biology.</title>
        <authorList>
            <person name="Wiegand S."/>
            <person name="Jogler M."/>
            <person name="Boedeker C."/>
            <person name="Pinto D."/>
            <person name="Vollmers J."/>
            <person name="Rivas-Marin E."/>
            <person name="Kohn T."/>
            <person name="Peeters S.H."/>
            <person name="Heuer A."/>
            <person name="Rast P."/>
            <person name="Oberbeckmann S."/>
            <person name="Bunk B."/>
            <person name="Jeske O."/>
            <person name="Meyerdierks A."/>
            <person name="Storesund J.E."/>
            <person name="Kallscheuer N."/>
            <person name="Luecker S."/>
            <person name="Lage O.M."/>
            <person name="Pohl T."/>
            <person name="Merkel B.J."/>
            <person name="Hornburger P."/>
            <person name="Mueller R.-W."/>
            <person name="Bruemmer F."/>
            <person name="Labrenz M."/>
            <person name="Spormann A.M."/>
            <person name="Op den Camp H."/>
            <person name="Overmann J."/>
            <person name="Amann R."/>
            <person name="Jetten M.S.M."/>
            <person name="Mascher T."/>
            <person name="Medema M.H."/>
            <person name="Devos D.P."/>
            <person name="Kaster A.-K."/>
            <person name="Ovreas L."/>
            <person name="Rohde M."/>
            <person name="Galperin M.Y."/>
            <person name="Jogler C."/>
        </authorList>
    </citation>
    <scope>NUCLEOTIDE SEQUENCE [LARGE SCALE GENOMIC DNA]</scope>
    <source>
        <strain evidence="4 5">ElP</strain>
    </source>
</reference>
<dbReference type="SUPFAM" id="SSF47240">
    <property type="entry name" value="Ferritin-like"/>
    <property type="match status" value="1"/>
</dbReference>
<dbReference type="InterPro" id="IPR009078">
    <property type="entry name" value="Ferritin-like_SF"/>
</dbReference>
<dbReference type="NCBIfam" id="NF006975">
    <property type="entry name" value="PRK09448.1"/>
    <property type="match status" value="1"/>
</dbReference>
<dbReference type="PANTHER" id="PTHR42932">
    <property type="entry name" value="GENERAL STRESS PROTEIN 20U"/>
    <property type="match status" value="1"/>
</dbReference>
<proteinExistence type="inferred from homology"/>
<dbReference type="EMBL" id="CP036426">
    <property type="protein sequence ID" value="QDV32930.1"/>
    <property type="molecule type" value="Genomic_DNA"/>
</dbReference>
<dbReference type="InterPro" id="IPR002177">
    <property type="entry name" value="DPS_DNA-bd"/>
</dbReference>
<evidence type="ECO:0000313" key="5">
    <source>
        <dbReference type="Proteomes" id="UP000317835"/>
    </source>
</evidence>
<dbReference type="Pfam" id="PF00210">
    <property type="entry name" value="Ferritin"/>
    <property type="match status" value="1"/>
</dbReference>
<dbReference type="AlphaFoldDB" id="A0A518GWG2"/>
<dbReference type="Gene3D" id="1.20.1260.10">
    <property type="match status" value="1"/>
</dbReference>
<dbReference type="PRINTS" id="PR01346">
    <property type="entry name" value="HELNAPAPROT"/>
</dbReference>
<evidence type="ECO:0000256" key="2">
    <source>
        <dbReference type="RuleBase" id="RU003875"/>
    </source>
</evidence>
<keyword evidence="5" id="KW-1185">Reference proteome</keyword>
<dbReference type="InterPro" id="IPR008331">
    <property type="entry name" value="Ferritin_DPS_dom"/>
</dbReference>
<organism evidence="4 5">
    <name type="scientific">Tautonia plasticadhaerens</name>
    <dbReference type="NCBI Taxonomy" id="2527974"/>
    <lineage>
        <taxon>Bacteria</taxon>
        <taxon>Pseudomonadati</taxon>
        <taxon>Planctomycetota</taxon>
        <taxon>Planctomycetia</taxon>
        <taxon>Isosphaerales</taxon>
        <taxon>Isosphaeraceae</taxon>
        <taxon>Tautonia</taxon>
    </lineage>
</organism>
<protein>
    <submittedName>
        <fullName evidence="4">DNA protection during starvation protein</fullName>
        <ecNumber evidence="4">1.16.-.-</ecNumber>
    </submittedName>
</protein>
<keyword evidence="4" id="KW-0560">Oxidoreductase</keyword>
<dbReference type="OrthoDB" id="9797023at2"/>
<dbReference type="KEGG" id="tpla:ElP_07720"/>
<dbReference type="GO" id="GO:0016491">
    <property type="term" value="F:oxidoreductase activity"/>
    <property type="evidence" value="ECO:0007669"/>
    <property type="project" value="UniProtKB-KW"/>
</dbReference>
<feature type="domain" description="Ferritin/DPS" evidence="3">
    <location>
        <begin position="27"/>
        <end position="165"/>
    </location>
</feature>
<name>A0A518GWG2_9BACT</name>